<dbReference type="AlphaFoldDB" id="A0A024HBR7"/>
<evidence type="ECO:0000313" key="1">
    <source>
        <dbReference type="EMBL" id="CDF82500.1"/>
    </source>
</evidence>
<organism evidence="1 2">
    <name type="scientific">Pseudomonas knackmussii (strain DSM 6978 / CCUG 54928 / LMG 23759 / B13)</name>
    <dbReference type="NCBI Taxonomy" id="1301098"/>
    <lineage>
        <taxon>Bacteria</taxon>
        <taxon>Pseudomonadati</taxon>
        <taxon>Pseudomonadota</taxon>
        <taxon>Gammaproteobacteria</taxon>
        <taxon>Pseudomonadales</taxon>
        <taxon>Pseudomonadaceae</taxon>
        <taxon>Pseudomonas</taxon>
    </lineage>
</organism>
<keyword evidence="2" id="KW-1185">Reference proteome</keyword>
<reference evidence="1 2" key="1">
    <citation type="submission" date="2013-03" db="EMBL/GenBank/DDBJ databases">
        <authorList>
            <person name="Linke B."/>
        </authorList>
    </citation>
    <scope>NUCLEOTIDE SEQUENCE [LARGE SCALE GENOMIC DNA]</scope>
    <source>
        <strain evidence="1 2">B13</strain>
    </source>
</reference>
<dbReference type="EMBL" id="HG322950">
    <property type="protein sequence ID" value="CDF82500.1"/>
    <property type="molecule type" value="Genomic_DNA"/>
</dbReference>
<dbReference type="HOGENOM" id="CLU_1045323_0_0_6"/>
<proteinExistence type="predicted"/>
<protein>
    <submittedName>
        <fullName evidence="1">Uncharacterized protein</fullName>
    </submittedName>
</protein>
<dbReference type="OrthoDB" id="7888869at2"/>
<accession>A0A024HBR7</accession>
<dbReference type="STRING" id="1301098.PKB_1135"/>
<reference evidence="1 2" key="2">
    <citation type="submission" date="2014-05" db="EMBL/GenBank/DDBJ databases">
        <title>Genome sequence of the 3-chlorobenzoate degrading bacterium Pseudomonas knackmussii B13 shows multiple evidence for horizontal gene transfer.</title>
        <authorList>
            <person name="Miyazaki R."/>
            <person name="Bertelli C."/>
            <person name="Falquet L."/>
            <person name="Robinson-Rechavi M."/>
            <person name="Gharib W."/>
            <person name="Roy S."/>
            <person name="Van der Meer J.R."/>
        </authorList>
    </citation>
    <scope>NUCLEOTIDE SEQUENCE [LARGE SCALE GENOMIC DNA]</scope>
    <source>
        <strain evidence="1 2">B13</strain>
    </source>
</reference>
<dbReference type="KEGG" id="pkc:PKB_1135"/>
<dbReference type="RefSeq" id="WP_156957991.1">
    <property type="nucleotide sequence ID" value="NZ_HG322950.1"/>
</dbReference>
<sequence>MNKPHPLTQVIRCRHLVWGAAISVALLSPTVWSNELDPAHLEEAGRINLCSKSFCERFEPLSTKTLRIDQASDVGIEVHTTRVLPFHVGSYLNPGGFTCHFVVLFSSTHGLYTPNNKDIWQSFNPRKKSEFLSSAKGEDRSYLAGQGIKSNYIHSYLKISGYRKGKSFSKIDSMSARSLAREAIPGISMAEIETPCSPGDIVAGDKVSLYIPKPGAYPKGPDKSRGDLYSGSFTEFSLPEAYSQKFHRLFETNDSTPNKATLNPTK</sequence>
<name>A0A024HBR7_PSEKB</name>
<evidence type="ECO:0000313" key="2">
    <source>
        <dbReference type="Proteomes" id="UP000025241"/>
    </source>
</evidence>
<gene>
    <name evidence="1" type="ORF">PKB_1135</name>
</gene>
<dbReference type="Proteomes" id="UP000025241">
    <property type="component" value="Chromosome I"/>
</dbReference>